<dbReference type="PANTHER" id="PTHR43135:SF3">
    <property type="entry name" value="ALPHA-D-RIBOSE 1-METHYLPHOSPHONATE 5-TRIPHOSPHATE DIPHOSPHATASE"/>
    <property type="match status" value="1"/>
</dbReference>
<dbReference type="RefSeq" id="WP_217150114.1">
    <property type="nucleotide sequence ID" value="NZ_JAFMOY010000129.1"/>
</dbReference>
<dbReference type="NCBIfam" id="NF011987">
    <property type="entry name" value="PRK15446.2-3"/>
    <property type="match status" value="1"/>
</dbReference>
<dbReference type="InterPro" id="IPR051781">
    <property type="entry name" value="Metallo-dep_Hydrolase"/>
</dbReference>
<evidence type="ECO:0000259" key="1">
    <source>
        <dbReference type="Pfam" id="PF07969"/>
    </source>
</evidence>
<name>A0ABS6LI13_9GAMM</name>
<proteinExistence type="predicted"/>
<gene>
    <name evidence="2" type="primary">phnM</name>
    <name evidence="2" type="ORF">J1784_16310</name>
</gene>
<evidence type="ECO:0000313" key="2">
    <source>
        <dbReference type="EMBL" id="MBU9846573.1"/>
    </source>
</evidence>
<dbReference type="NCBIfam" id="NF011981">
    <property type="entry name" value="PRK15446.1-2"/>
    <property type="match status" value="1"/>
</dbReference>
<dbReference type="EMBL" id="JAFMOY010000129">
    <property type="protein sequence ID" value="MBU9846573.1"/>
    <property type="molecule type" value="Genomic_DNA"/>
</dbReference>
<dbReference type="CDD" id="cd01306">
    <property type="entry name" value="PhnM"/>
    <property type="match status" value="1"/>
</dbReference>
<dbReference type="NCBIfam" id="NF011990">
    <property type="entry name" value="PRK15446.2-6"/>
    <property type="match status" value="1"/>
</dbReference>
<evidence type="ECO:0000313" key="3">
    <source>
        <dbReference type="Proteomes" id="UP000739284"/>
    </source>
</evidence>
<accession>A0ABS6LI13</accession>
<dbReference type="Proteomes" id="UP000739284">
    <property type="component" value="Unassembled WGS sequence"/>
</dbReference>
<dbReference type="PANTHER" id="PTHR43135">
    <property type="entry name" value="ALPHA-D-RIBOSE 1-METHYLPHOSPHONATE 5-TRIPHOSPHATE DIPHOSPHATASE"/>
    <property type="match status" value="1"/>
</dbReference>
<dbReference type="GO" id="GO:0016787">
    <property type="term" value="F:hydrolase activity"/>
    <property type="evidence" value="ECO:0007669"/>
    <property type="project" value="UniProtKB-KW"/>
</dbReference>
<sequence>MIINDVKLVLDDQVVEGSLEMQNGMISAFADSRSQLPQALDAQGGWLLPGFIELHTDNLDKFFTPRPKVDWPAHSAMSSHDALMVASGITTVLDAVAVGDVRDGGHRLDNLQKMIDAIVNSQNAGLNRAEHRLHLRCELPHGTTLPLFEKLMDTSVLSLVSLMDHSPGQRQFATPQKYREYYQGKYHMNDEQMDDFQEEQIALSRRWAQPNREAIAAHCRERNISLASHDDATAAHVEESLALGSVIAEFPTTEEAARASHHSGLQVLMGAPNIVRGGSHSGNVAAHHLASLGLLDILSSDYYPASLLDAVFRIANDQGNTFSLAQAVKLVTRNPANALGLKDRGEIAEGKRADLVLARAHGDHYFVQNVWRQGIQVF</sequence>
<keyword evidence="3" id="KW-1185">Reference proteome</keyword>
<dbReference type="PIRSF" id="PIRSF038971">
    <property type="entry name" value="PhnM"/>
    <property type="match status" value="1"/>
</dbReference>
<reference evidence="2 3" key="1">
    <citation type="submission" date="2021-03" db="EMBL/GenBank/DDBJ databases">
        <title>Five novel Rahnella species.</title>
        <authorList>
            <person name="Brady C."/>
            <person name="Asselin J."/>
            <person name="Beer S."/>
            <person name="Bruberg M.B."/>
            <person name="Crampton B."/>
            <person name="Venter S."/>
            <person name="Arnold D."/>
            <person name="Denman S."/>
        </authorList>
    </citation>
    <scope>NUCLEOTIDE SEQUENCE [LARGE SCALE GENOMIC DNA]</scope>
    <source>
        <strain evidence="2 3">FRB 231</strain>
    </source>
</reference>
<organism evidence="2 3">
    <name type="scientific">Rahnella ecdela</name>
    <dbReference type="NCBI Taxonomy" id="2816250"/>
    <lineage>
        <taxon>Bacteria</taxon>
        <taxon>Pseudomonadati</taxon>
        <taxon>Pseudomonadota</taxon>
        <taxon>Gammaproteobacteria</taxon>
        <taxon>Enterobacterales</taxon>
        <taxon>Yersiniaceae</taxon>
        <taxon>Rahnella</taxon>
    </lineage>
</organism>
<keyword evidence="2" id="KW-0378">Hydrolase</keyword>
<dbReference type="NCBIfam" id="TIGR02318">
    <property type="entry name" value="phosphono_phnM"/>
    <property type="match status" value="1"/>
</dbReference>
<dbReference type="EC" id="3.6.1.63" evidence="2"/>
<dbReference type="Pfam" id="PF07969">
    <property type="entry name" value="Amidohydro_3"/>
    <property type="match status" value="1"/>
</dbReference>
<feature type="domain" description="Amidohydrolase 3" evidence="1">
    <location>
        <begin position="171"/>
        <end position="358"/>
    </location>
</feature>
<comment type="caution">
    <text evidence="2">The sequence shown here is derived from an EMBL/GenBank/DDBJ whole genome shotgun (WGS) entry which is preliminary data.</text>
</comment>
<protein>
    <submittedName>
        <fullName evidence="2">Alpha-D-ribose 1-methylphosphonate 5-triphosphate diphosphatase</fullName>
        <ecNumber evidence="2">3.6.1.63</ecNumber>
    </submittedName>
</protein>
<dbReference type="NCBIfam" id="NF011984">
    <property type="entry name" value="PRK15446.1-5"/>
    <property type="match status" value="1"/>
</dbReference>
<dbReference type="InterPro" id="IPR013108">
    <property type="entry name" value="Amidohydro_3"/>
</dbReference>
<dbReference type="InterPro" id="IPR012696">
    <property type="entry name" value="PhnM"/>
</dbReference>